<name>A0A1V0SAN3_9VIRU</name>
<evidence type="ECO:0000313" key="1">
    <source>
        <dbReference type="EMBL" id="ARF08759.1"/>
    </source>
</evidence>
<dbReference type="EMBL" id="KY684083">
    <property type="protein sequence ID" value="ARF08759.1"/>
    <property type="molecule type" value="Genomic_DNA"/>
</dbReference>
<organism evidence="1">
    <name type="scientific">Catovirus CTV1</name>
    <dbReference type="NCBI Taxonomy" id="1977631"/>
    <lineage>
        <taxon>Viruses</taxon>
        <taxon>Varidnaviria</taxon>
        <taxon>Bamfordvirae</taxon>
        <taxon>Nucleocytoviricota</taxon>
        <taxon>Megaviricetes</taxon>
        <taxon>Imitervirales</taxon>
        <taxon>Mimiviridae</taxon>
        <taxon>Klosneuvirinae</taxon>
        <taxon>Catovirus</taxon>
    </lineage>
</organism>
<proteinExistence type="predicted"/>
<protein>
    <submittedName>
        <fullName evidence="1">Uncharacterized protein</fullName>
    </submittedName>
</protein>
<sequence>MNIIVIIICVLIIVVLFVMFTNNPQKENFWSVNYWRGTPCVEDMFNNVVCDPMYNYLYPGYYYPNPYLYPSPEVIYRRRIYPY</sequence>
<accession>A0A1V0SAN3</accession>
<reference evidence="1" key="1">
    <citation type="journal article" date="2017" name="Science">
        <title>Giant viruses with an expanded complement of translation system components.</title>
        <authorList>
            <person name="Schulz F."/>
            <person name="Yutin N."/>
            <person name="Ivanova N.N."/>
            <person name="Ortega D.R."/>
            <person name="Lee T.K."/>
            <person name="Vierheilig J."/>
            <person name="Daims H."/>
            <person name="Horn M."/>
            <person name="Wagner M."/>
            <person name="Jensen G.J."/>
            <person name="Kyrpides N.C."/>
            <person name="Koonin E.V."/>
            <person name="Woyke T."/>
        </authorList>
    </citation>
    <scope>NUCLEOTIDE SEQUENCE</scope>
    <source>
        <strain evidence="1">CTV1</strain>
    </source>
</reference>
<gene>
    <name evidence="1" type="ORF">Catovirus_1_809</name>
</gene>